<dbReference type="PANTHER" id="PTHR34039">
    <property type="entry name" value="UPF0102 PROTEIN YRAN"/>
    <property type="match status" value="1"/>
</dbReference>
<dbReference type="Pfam" id="PF02021">
    <property type="entry name" value="UPF0102"/>
    <property type="match status" value="1"/>
</dbReference>
<dbReference type="GO" id="GO:0003676">
    <property type="term" value="F:nucleic acid binding"/>
    <property type="evidence" value="ECO:0007669"/>
    <property type="project" value="InterPro"/>
</dbReference>
<dbReference type="SUPFAM" id="SSF52980">
    <property type="entry name" value="Restriction endonuclease-like"/>
    <property type="match status" value="1"/>
</dbReference>
<accession>A0A6J7GQZ3</accession>
<dbReference type="Gene3D" id="3.40.1350.10">
    <property type="match status" value="1"/>
</dbReference>
<dbReference type="HAMAP" id="MF_00048">
    <property type="entry name" value="UPF0102"/>
    <property type="match status" value="1"/>
</dbReference>
<dbReference type="AlphaFoldDB" id="A0A6J7GQZ3"/>
<organism evidence="2">
    <name type="scientific">freshwater metagenome</name>
    <dbReference type="NCBI Taxonomy" id="449393"/>
    <lineage>
        <taxon>unclassified sequences</taxon>
        <taxon>metagenomes</taxon>
        <taxon>ecological metagenomes</taxon>
    </lineage>
</organism>
<feature type="region of interest" description="Disordered" evidence="1">
    <location>
        <begin position="1"/>
        <end position="22"/>
    </location>
</feature>
<protein>
    <submittedName>
        <fullName evidence="2">Unannotated protein</fullName>
    </submittedName>
</protein>
<dbReference type="EMBL" id="CAFBMK010000035">
    <property type="protein sequence ID" value="CAB4905809.1"/>
    <property type="molecule type" value="Genomic_DNA"/>
</dbReference>
<reference evidence="2" key="1">
    <citation type="submission" date="2020-05" db="EMBL/GenBank/DDBJ databases">
        <authorList>
            <person name="Chiriac C."/>
            <person name="Salcher M."/>
            <person name="Ghai R."/>
            <person name="Kavagutti S V."/>
        </authorList>
    </citation>
    <scope>NUCLEOTIDE SEQUENCE</scope>
</reference>
<dbReference type="PANTHER" id="PTHR34039:SF1">
    <property type="entry name" value="UPF0102 PROTEIN YRAN"/>
    <property type="match status" value="1"/>
</dbReference>
<evidence type="ECO:0000256" key="1">
    <source>
        <dbReference type="SAM" id="MobiDB-lite"/>
    </source>
</evidence>
<name>A0A6J7GQZ3_9ZZZZ</name>
<gene>
    <name evidence="2" type="ORF">UFOPK3564_00872</name>
</gene>
<dbReference type="InterPro" id="IPR011856">
    <property type="entry name" value="tRNA_endonuc-like_dom_sf"/>
</dbReference>
<evidence type="ECO:0000313" key="2">
    <source>
        <dbReference type="EMBL" id="CAB4905809.1"/>
    </source>
</evidence>
<dbReference type="InterPro" id="IPR003509">
    <property type="entry name" value="UPF0102_YraN-like"/>
</dbReference>
<proteinExistence type="inferred from homology"/>
<feature type="compositionally biased region" description="Basic and acidic residues" evidence="1">
    <location>
        <begin position="11"/>
        <end position="22"/>
    </location>
</feature>
<feature type="compositionally biased region" description="Pro residues" evidence="1">
    <location>
        <begin position="1"/>
        <end position="10"/>
    </location>
</feature>
<dbReference type="InterPro" id="IPR011335">
    <property type="entry name" value="Restrct_endonuc-II-like"/>
</dbReference>
<sequence>MSAPQPSPPGRDPRPDHRPGVGRLGERFAREHLERLGYVVLAERARTRWGEIDLVVHDGRTIVFCEVKARIARGGAAPWASLHDRKRRQVRRLAAAWLSETTDRPTGRDVRFDAVGVLVDEAGRLVRLDHIEAAF</sequence>